<feature type="active site" evidence="5">
    <location>
        <position position="111"/>
    </location>
</feature>
<dbReference type="InterPro" id="IPR050116">
    <property type="entry name" value="DNA_polymerase-Y"/>
</dbReference>
<dbReference type="GO" id="GO:0003887">
    <property type="term" value="F:DNA-directed DNA polymerase activity"/>
    <property type="evidence" value="ECO:0007669"/>
    <property type="project" value="UniProtKB-EC"/>
</dbReference>
<keyword evidence="2 5" id="KW-0515">Mutator protein</keyword>
<comment type="subcellular location">
    <subcellularLocation>
        <location evidence="5">Cytoplasm</location>
    </subcellularLocation>
</comment>
<keyword evidence="5" id="KW-0479">Metal-binding</keyword>
<comment type="catalytic activity">
    <reaction evidence="5">
        <text>DNA(n) + a 2'-deoxyribonucleoside 5'-triphosphate = DNA(n+1) + diphosphate</text>
        <dbReference type="Rhea" id="RHEA:22508"/>
        <dbReference type="Rhea" id="RHEA-COMP:17339"/>
        <dbReference type="Rhea" id="RHEA-COMP:17340"/>
        <dbReference type="ChEBI" id="CHEBI:33019"/>
        <dbReference type="ChEBI" id="CHEBI:61560"/>
        <dbReference type="ChEBI" id="CHEBI:173112"/>
        <dbReference type="EC" id="2.7.7.7"/>
    </reaction>
</comment>
<dbReference type="EMBL" id="JBGUAW010000003">
    <property type="protein sequence ID" value="MFA9460347.1"/>
    <property type="molecule type" value="Genomic_DNA"/>
</dbReference>
<keyword evidence="5" id="KW-0963">Cytoplasm</keyword>
<evidence type="ECO:0000256" key="3">
    <source>
        <dbReference type="ARBA" id="ARBA00022705"/>
    </source>
</evidence>
<sequence>MEIRDTGQRRILHCDMDSFFAAVHMRDEPHLREVPLVIGGDPDGRGVVSTANYAAREYGIHSAQPAATAKRLCPHAVFLRPELERYRRESRRIMDIFRDFTEIVEPASLDEAYLEVTGRLGPYGSATAVAEAIRARVREETGLTVSIGVSNSRLVAKIASDWDKPDGLTVVRPARVPEFLAPLPVRKLHGVGPATGEVLSGMGITTVDDLRARSREELAGALGQFGVTLHDFSRGIDPRPVGIPRERKSLGVEDTFQRDIGDLAEMDRRLTAMAGHVAEQLSAKELRGRTITAKVRFPDFRTLTRSQTLERPSQDPEEIAFWACQLLRRTEAGHRPVRLLGVTVSNLEDNAGAPEQFSLFGSQNGL</sequence>
<organism evidence="7 8">
    <name type="scientific">Thiohalorhabdus methylotrophus</name>
    <dbReference type="NCBI Taxonomy" id="3242694"/>
    <lineage>
        <taxon>Bacteria</taxon>
        <taxon>Pseudomonadati</taxon>
        <taxon>Pseudomonadota</taxon>
        <taxon>Gammaproteobacteria</taxon>
        <taxon>Thiohalorhabdales</taxon>
        <taxon>Thiohalorhabdaceae</taxon>
        <taxon>Thiohalorhabdus</taxon>
    </lineage>
</organism>
<dbReference type="EC" id="2.7.7.7" evidence="5"/>
<dbReference type="InterPro" id="IPR022880">
    <property type="entry name" value="DNApol_IV"/>
</dbReference>
<keyword evidence="5 7" id="KW-0808">Transferase</keyword>
<dbReference type="PROSITE" id="PS50173">
    <property type="entry name" value="UMUC"/>
    <property type="match status" value="1"/>
</dbReference>
<dbReference type="Gene3D" id="3.30.70.270">
    <property type="match status" value="1"/>
</dbReference>
<keyword evidence="5" id="KW-0460">Magnesium</keyword>
<dbReference type="InterPro" id="IPR036775">
    <property type="entry name" value="DNA_pol_Y-fam_lit_finger_sf"/>
</dbReference>
<dbReference type="Gene3D" id="3.30.1490.100">
    <property type="entry name" value="DNA polymerase, Y-family, little finger domain"/>
    <property type="match status" value="1"/>
</dbReference>
<keyword evidence="5" id="KW-0227">DNA damage</keyword>
<dbReference type="PANTHER" id="PTHR11076">
    <property type="entry name" value="DNA REPAIR POLYMERASE UMUC / TRANSFERASE FAMILY MEMBER"/>
    <property type="match status" value="1"/>
</dbReference>
<feature type="binding site" evidence="5">
    <location>
        <position position="110"/>
    </location>
    <ligand>
        <name>Mg(2+)</name>
        <dbReference type="ChEBI" id="CHEBI:18420"/>
    </ligand>
</feature>
<dbReference type="InterPro" id="IPR024728">
    <property type="entry name" value="PolY_HhH_motif"/>
</dbReference>
<dbReference type="Pfam" id="PF11798">
    <property type="entry name" value="IMS_HHH"/>
    <property type="match status" value="1"/>
</dbReference>
<dbReference type="CDD" id="cd03586">
    <property type="entry name" value="PolY_Pol_IV_kappa"/>
    <property type="match status" value="1"/>
</dbReference>
<feature type="binding site" evidence="5">
    <location>
        <position position="15"/>
    </location>
    <ligand>
        <name>Mg(2+)</name>
        <dbReference type="ChEBI" id="CHEBI:18420"/>
    </ligand>
</feature>
<dbReference type="InterPro" id="IPR017961">
    <property type="entry name" value="DNA_pol_Y-fam_little_finger"/>
</dbReference>
<accession>A0ABV4TSU6</accession>
<evidence type="ECO:0000313" key="7">
    <source>
        <dbReference type="EMBL" id="MFA9460347.1"/>
    </source>
</evidence>
<evidence type="ECO:0000256" key="1">
    <source>
        <dbReference type="ARBA" id="ARBA00010945"/>
    </source>
</evidence>
<dbReference type="NCBIfam" id="NF002677">
    <property type="entry name" value="PRK02406.1"/>
    <property type="match status" value="1"/>
</dbReference>
<keyword evidence="4 5" id="KW-0239">DNA-directed DNA polymerase</keyword>
<comment type="subunit">
    <text evidence="5">Monomer.</text>
</comment>
<dbReference type="Proteomes" id="UP001575181">
    <property type="component" value="Unassembled WGS sequence"/>
</dbReference>
<proteinExistence type="inferred from homology"/>
<evidence type="ECO:0000256" key="2">
    <source>
        <dbReference type="ARBA" id="ARBA00022457"/>
    </source>
</evidence>
<dbReference type="PANTHER" id="PTHR11076:SF33">
    <property type="entry name" value="DNA POLYMERASE KAPPA"/>
    <property type="match status" value="1"/>
</dbReference>
<dbReference type="InterPro" id="IPR043502">
    <property type="entry name" value="DNA/RNA_pol_sf"/>
</dbReference>
<dbReference type="HAMAP" id="MF_01113">
    <property type="entry name" value="DNApol_IV"/>
    <property type="match status" value="1"/>
</dbReference>
<keyword evidence="3 5" id="KW-0235">DNA replication</keyword>
<keyword evidence="8" id="KW-1185">Reference proteome</keyword>
<dbReference type="InterPro" id="IPR043128">
    <property type="entry name" value="Rev_trsase/Diguanyl_cyclase"/>
</dbReference>
<keyword evidence="5" id="KW-0234">DNA repair</keyword>
<evidence type="ECO:0000256" key="5">
    <source>
        <dbReference type="HAMAP-Rule" id="MF_01113"/>
    </source>
</evidence>
<dbReference type="Pfam" id="PF11799">
    <property type="entry name" value="IMS_C"/>
    <property type="match status" value="1"/>
</dbReference>
<comment type="caution">
    <text evidence="7">The sequence shown here is derived from an EMBL/GenBank/DDBJ whole genome shotgun (WGS) entry which is preliminary data.</text>
</comment>
<feature type="domain" description="UmuC" evidence="6">
    <location>
        <begin position="11"/>
        <end position="192"/>
    </location>
</feature>
<name>A0ABV4TSU6_9GAMM</name>
<dbReference type="RefSeq" id="WP_373655130.1">
    <property type="nucleotide sequence ID" value="NZ_JBGUAW010000003.1"/>
</dbReference>
<protein>
    <recommendedName>
        <fullName evidence="5">DNA polymerase IV</fullName>
        <shortName evidence="5">Pol IV</shortName>
        <ecNumber evidence="5">2.7.7.7</ecNumber>
    </recommendedName>
</protein>
<dbReference type="SUPFAM" id="SSF100879">
    <property type="entry name" value="Lesion bypass DNA polymerase (Y-family), little finger domain"/>
    <property type="match status" value="1"/>
</dbReference>
<dbReference type="Gene3D" id="3.40.1170.60">
    <property type="match status" value="1"/>
</dbReference>
<evidence type="ECO:0000256" key="4">
    <source>
        <dbReference type="ARBA" id="ARBA00022932"/>
    </source>
</evidence>
<dbReference type="SUPFAM" id="SSF56672">
    <property type="entry name" value="DNA/RNA polymerases"/>
    <property type="match status" value="1"/>
</dbReference>
<dbReference type="InterPro" id="IPR001126">
    <property type="entry name" value="UmuC"/>
</dbReference>
<evidence type="ECO:0000259" key="6">
    <source>
        <dbReference type="PROSITE" id="PS50173"/>
    </source>
</evidence>
<evidence type="ECO:0000313" key="8">
    <source>
        <dbReference type="Proteomes" id="UP001575181"/>
    </source>
</evidence>
<feature type="site" description="Substrate discrimination" evidence="5">
    <location>
        <position position="20"/>
    </location>
</feature>
<dbReference type="Gene3D" id="1.10.150.20">
    <property type="entry name" value="5' to 3' exonuclease, C-terminal subdomain"/>
    <property type="match status" value="1"/>
</dbReference>
<comment type="similarity">
    <text evidence="1 5">Belongs to the DNA polymerase type-Y family.</text>
</comment>
<gene>
    <name evidence="5 7" type="primary">dinB</name>
    <name evidence="7" type="ORF">ACERLL_05845</name>
</gene>
<keyword evidence="5 7" id="KW-0548">Nucleotidyltransferase</keyword>
<dbReference type="Pfam" id="PF00817">
    <property type="entry name" value="IMS"/>
    <property type="match status" value="1"/>
</dbReference>
<comment type="function">
    <text evidence="5">Poorly processive, error-prone DNA polymerase involved in untargeted mutagenesis. Copies undamaged DNA at stalled replication forks, which arise in vivo from mismatched or misaligned primer ends. These misaligned primers can be extended by PolIV. Exhibits no 3'-5' exonuclease (proofreading) activity. May be involved in translesional synthesis, in conjunction with the beta clamp from PolIII.</text>
</comment>
<keyword evidence="5" id="KW-0238">DNA-binding</keyword>
<reference evidence="7 8" key="1">
    <citation type="submission" date="2024-08" db="EMBL/GenBank/DDBJ databases">
        <title>Whole-genome sequencing of halo(alkali)philic microorganisms from hypersaline lakes.</title>
        <authorList>
            <person name="Sorokin D.Y."/>
            <person name="Merkel A.Y."/>
            <person name="Messina E."/>
            <person name="Yakimov M."/>
        </authorList>
    </citation>
    <scope>NUCLEOTIDE SEQUENCE [LARGE SCALE GENOMIC DNA]</scope>
    <source>
        <strain evidence="7 8">Cl-TMA</strain>
    </source>
</reference>
<comment type="cofactor">
    <cofactor evidence="5">
        <name>Mg(2+)</name>
        <dbReference type="ChEBI" id="CHEBI:18420"/>
    </cofactor>
    <text evidence="5">Binds 2 magnesium ions per subunit.</text>
</comment>